<dbReference type="GeneID" id="87978597"/>
<feature type="compositionally biased region" description="Basic and acidic residues" evidence="1">
    <location>
        <begin position="49"/>
        <end position="68"/>
    </location>
</feature>
<sequence length="97" mass="11323">MNNQPTTPHDGQPSAEPFLSRQQYRQQQKAQRHQRPEQPVENTAAPEPAMRRRDFENERADSDQEEKVRRLKRRLNIAIVALVAAIIVVYLILFYVG</sequence>
<dbReference type="AlphaFoldDB" id="A0A922PTA4"/>
<proteinExistence type="predicted"/>
<keyword evidence="2" id="KW-1133">Transmembrane helix</keyword>
<evidence type="ECO:0000313" key="4">
    <source>
        <dbReference type="Proteomes" id="UP000051085"/>
    </source>
</evidence>
<dbReference type="Proteomes" id="UP000051085">
    <property type="component" value="Unassembled WGS sequence"/>
</dbReference>
<keyword evidence="2" id="KW-0812">Transmembrane</keyword>
<accession>A0A922PTA4</accession>
<evidence type="ECO:0000256" key="1">
    <source>
        <dbReference type="SAM" id="MobiDB-lite"/>
    </source>
</evidence>
<gene>
    <name evidence="3" type="ORF">FD34_GL000733</name>
</gene>
<dbReference type="RefSeq" id="WP_057808121.1">
    <property type="nucleotide sequence ID" value="NZ_AZGO01000065.1"/>
</dbReference>
<evidence type="ECO:0000313" key="3">
    <source>
        <dbReference type="EMBL" id="KRM35223.1"/>
    </source>
</evidence>
<protein>
    <submittedName>
        <fullName evidence="3">Uncharacterized protein</fullName>
    </submittedName>
</protein>
<comment type="caution">
    <text evidence="3">The sequence shown here is derived from an EMBL/GenBank/DDBJ whole genome shotgun (WGS) entry which is preliminary data.</text>
</comment>
<feature type="region of interest" description="Disordered" evidence="1">
    <location>
        <begin position="1"/>
        <end position="68"/>
    </location>
</feature>
<dbReference type="EMBL" id="AZGO01000065">
    <property type="protein sequence ID" value="KRM35223.1"/>
    <property type="molecule type" value="Genomic_DNA"/>
</dbReference>
<reference evidence="3 4" key="1">
    <citation type="journal article" date="2015" name="Genome Announc.">
        <title>Expanding the biotechnology potential of lactobacilli through comparative genomics of 213 strains and associated genera.</title>
        <authorList>
            <person name="Sun Z."/>
            <person name="Harris H.M."/>
            <person name="McCann A."/>
            <person name="Guo C."/>
            <person name="Argimon S."/>
            <person name="Zhang W."/>
            <person name="Yang X."/>
            <person name="Jeffery I.B."/>
            <person name="Cooney J.C."/>
            <person name="Kagawa T.F."/>
            <person name="Liu W."/>
            <person name="Song Y."/>
            <person name="Salvetti E."/>
            <person name="Wrobel A."/>
            <person name="Rasinkangas P."/>
            <person name="Parkhill J."/>
            <person name="Rea M.C."/>
            <person name="O'Sullivan O."/>
            <person name="Ritari J."/>
            <person name="Douillard F.P."/>
            <person name="Paul Ross R."/>
            <person name="Yang R."/>
            <person name="Briner A.E."/>
            <person name="Felis G.E."/>
            <person name="de Vos W.M."/>
            <person name="Barrangou R."/>
            <person name="Klaenhammer T.R."/>
            <person name="Caufield P.W."/>
            <person name="Cui Y."/>
            <person name="Zhang H."/>
            <person name="O'Toole P.W."/>
        </authorList>
    </citation>
    <scope>NUCLEOTIDE SEQUENCE [LARGE SCALE GENOMIC DNA]</scope>
    <source>
        <strain evidence="3 4">DSM 8475</strain>
    </source>
</reference>
<organism evidence="3 4">
    <name type="scientific">Limosilactobacillus pontis DSM 8475</name>
    <dbReference type="NCBI Taxonomy" id="1423794"/>
    <lineage>
        <taxon>Bacteria</taxon>
        <taxon>Bacillati</taxon>
        <taxon>Bacillota</taxon>
        <taxon>Bacilli</taxon>
        <taxon>Lactobacillales</taxon>
        <taxon>Lactobacillaceae</taxon>
        <taxon>Limosilactobacillus</taxon>
    </lineage>
</organism>
<evidence type="ECO:0000256" key="2">
    <source>
        <dbReference type="SAM" id="Phobius"/>
    </source>
</evidence>
<keyword evidence="2" id="KW-0472">Membrane</keyword>
<feature type="transmembrane region" description="Helical" evidence="2">
    <location>
        <begin position="75"/>
        <end position="96"/>
    </location>
</feature>
<name>A0A922PTA4_9LACO</name>